<organism evidence="1">
    <name type="scientific">marine metagenome</name>
    <dbReference type="NCBI Taxonomy" id="408172"/>
    <lineage>
        <taxon>unclassified sequences</taxon>
        <taxon>metagenomes</taxon>
        <taxon>ecological metagenomes</taxon>
    </lineage>
</organism>
<name>A0A382H4F7_9ZZZZ</name>
<sequence>MENIVSLDQEVEWLGTGYGGGSVAEGPLWWKEGGYLL</sequence>
<proteinExistence type="predicted"/>
<dbReference type="AlphaFoldDB" id="A0A382H4F7"/>
<dbReference type="EMBL" id="UINC01059071">
    <property type="protein sequence ID" value="SVB82062.1"/>
    <property type="molecule type" value="Genomic_DNA"/>
</dbReference>
<accession>A0A382H4F7</accession>
<protein>
    <submittedName>
        <fullName evidence="1">Uncharacterized protein</fullName>
    </submittedName>
</protein>
<feature type="non-terminal residue" evidence="1">
    <location>
        <position position="37"/>
    </location>
</feature>
<evidence type="ECO:0000313" key="1">
    <source>
        <dbReference type="EMBL" id="SVB82062.1"/>
    </source>
</evidence>
<reference evidence="1" key="1">
    <citation type="submission" date="2018-05" db="EMBL/GenBank/DDBJ databases">
        <authorList>
            <person name="Lanie J.A."/>
            <person name="Ng W.-L."/>
            <person name="Kazmierczak K.M."/>
            <person name="Andrzejewski T.M."/>
            <person name="Davidsen T.M."/>
            <person name="Wayne K.J."/>
            <person name="Tettelin H."/>
            <person name="Glass J.I."/>
            <person name="Rusch D."/>
            <person name="Podicherti R."/>
            <person name="Tsui H.-C.T."/>
            <person name="Winkler M.E."/>
        </authorList>
    </citation>
    <scope>NUCLEOTIDE SEQUENCE</scope>
</reference>
<gene>
    <name evidence="1" type="ORF">METZ01_LOCUS234916</name>
</gene>